<dbReference type="EMBL" id="QJSX01000014">
    <property type="protein sequence ID" value="PYE51882.1"/>
    <property type="molecule type" value="Genomic_DNA"/>
</dbReference>
<name>A0A318S8C8_9DEIO</name>
<dbReference type="OrthoDB" id="9984365at2"/>
<protein>
    <submittedName>
        <fullName evidence="2">Uncharacterized protein</fullName>
    </submittedName>
</protein>
<reference evidence="2 3" key="1">
    <citation type="submission" date="2018-06" db="EMBL/GenBank/DDBJ databases">
        <title>Genomic Encyclopedia of Type Strains, Phase IV (KMG-IV): sequencing the most valuable type-strain genomes for metagenomic binning, comparative biology and taxonomic classification.</title>
        <authorList>
            <person name="Goeker M."/>
        </authorList>
    </citation>
    <scope>NUCLEOTIDE SEQUENCE [LARGE SCALE GENOMIC DNA]</scope>
    <source>
        <strain evidence="2 3">DSM 18048</strain>
    </source>
</reference>
<keyword evidence="3" id="KW-1185">Reference proteome</keyword>
<gene>
    <name evidence="2" type="ORF">DES52_11483</name>
</gene>
<comment type="caution">
    <text evidence="2">The sequence shown here is derived from an EMBL/GenBank/DDBJ whole genome shotgun (WGS) entry which is preliminary data.</text>
</comment>
<evidence type="ECO:0000313" key="2">
    <source>
        <dbReference type="EMBL" id="PYE51882.1"/>
    </source>
</evidence>
<evidence type="ECO:0000313" key="3">
    <source>
        <dbReference type="Proteomes" id="UP000248326"/>
    </source>
</evidence>
<feature type="compositionally biased region" description="Basic and acidic residues" evidence="1">
    <location>
        <begin position="1"/>
        <end position="37"/>
    </location>
</feature>
<dbReference type="AlphaFoldDB" id="A0A318S8C8"/>
<sequence>MTNDTERDEARQGKSGGDDVARRERELAHGEVPDRSETGGGPSLGVTTDGRTGPGHSTDNGPKSTLRVEHDFSGDGNLADSGKDRDLVDFADKASESGE</sequence>
<accession>A0A318S8C8</accession>
<organism evidence="2 3">
    <name type="scientific">Deinococcus yavapaiensis KR-236</name>
    <dbReference type="NCBI Taxonomy" id="694435"/>
    <lineage>
        <taxon>Bacteria</taxon>
        <taxon>Thermotogati</taxon>
        <taxon>Deinococcota</taxon>
        <taxon>Deinococci</taxon>
        <taxon>Deinococcales</taxon>
        <taxon>Deinococcaceae</taxon>
        <taxon>Deinococcus</taxon>
    </lineage>
</organism>
<feature type="region of interest" description="Disordered" evidence="1">
    <location>
        <begin position="1"/>
        <end position="84"/>
    </location>
</feature>
<evidence type="ECO:0000256" key="1">
    <source>
        <dbReference type="SAM" id="MobiDB-lite"/>
    </source>
</evidence>
<dbReference type="Proteomes" id="UP000248326">
    <property type="component" value="Unassembled WGS sequence"/>
</dbReference>
<dbReference type="RefSeq" id="WP_110887909.1">
    <property type="nucleotide sequence ID" value="NZ_QJSX01000014.1"/>
</dbReference>
<proteinExistence type="predicted"/>
<feature type="compositionally biased region" description="Polar residues" evidence="1">
    <location>
        <begin position="45"/>
        <end position="63"/>
    </location>
</feature>